<organism evidence="1 2">
    <name type="scientific">Haloferax sp. Atlit-48N</name>
    <dbReference type="NCBI Taxonomy" id="2077198"/>
    <lineage>
        <taxon>Archaea</taxon>
        <taxon>Methanobacteriati</taxon>
        <taxon>Methanobacteriota</taxon>
        <taxon>Stenosarchaea group</taxon>
        <taxon>Halobacteria</taxon>
        <taxon>Halobacteriales</taxon>
        <taxon>Haloferacaceae</taxon>
        <taxon>Haloferax</taxon>
    </lineage>
</organism>
<keyword evidence="1" id="KW-0614">Plasmid</keyword>
<protein>
    <submittedName>
        <fullName evidence="1">Uncharacterized protein</fullName>
    </submittedName>
</protein>
<gene>
    <name evidence="1" type="ORF">DEQ67_015510</name>
</gene>
<evidence type="ECO:0000313" key="1">
    <source>
        <dbReference type="EMBL" id="XRJ21509.1"/>
    </source>
</evidence>
<accession>A0ACD5I1A3</accession>
<sequence>MRNTITTDALLLIIIISLYVIGIEVATVDHTALFLCVAGGVIVTIFSILTGVRGEYLKELLK</sequence>
<geneLocation type="plasmid" evidence="1 2">
    <name>p48N_2</name>
</geneLocation>
<reference evidence="1" key="1">
    <citation type="submission" date="2023-10" db="EMBL/GenBank/DDBJ databases">
        <title>A new archaeal virus that suppresses the transcription of host immunity genes.</title>
        <authorList>
            <person name="Turgeman-Grott I."/>
            <person name="Golan N."/>
            <person name="Neri U."/>
            <person name="Naki D."/>
            <person name="Altman N."/>
            <person name="Eizenshtein K."/>
            <person name="Choudhary D."/>
            <person name="Levi R."/>
            <person name="Himani H."/>
            <person name="Reshef L."/>
            <person name="Papke T.R."/>
            <person name="Gophna U."/>
        </authorList>
    </citation>
    <scope>NUCLEOTIDE SEQUENCE</scope>
    <source>
        <strain evidence="1">Atlit-48N</strain>
    </source>
</reference>
<dbReference type="EMBL" id="CP137691">
    <property type="protein sequence ID" value="XRJ21509.1"/>
    <property type="molecule type" value="Genomic_DNA"/>
</dbReference>
<name>A0ACD5I1A3_9EURY</name>
<evidence type="ECO:0000313" key="2">
    <source>
        <dbReference type="Proteomes" id="UP000257089"/>
    </source>
</evidence>
<dbReference type="Proteomes" id="UP000257089">
    <property type="component" value="Plasmid p48N_2"/>
</dbReference>
<proteinExistence type="predicted"/>